<name>A0A9W9CXY3_9PEZI</name>
<keyword evidence="8" id="KW-1185">Reference proteome</keyword>
<feature type="domain" description="Peptidase M20 dimerisation" evidence="6">
    <location>
        <begin position="201"/>
        <end position="329"/>
    </location>
</feature>
<sequence length="432" mass="46044">MNAQALLDALAANEAAHIAFLQSFVRAPSPNPPGDTRQAAAVIQSYLAAHGLTSRVIAPQAHMPNIVADFPCGDPDGPRLKLNGHIDVFPAGDGHDWARSPWSGDIVNGRLHGRGTVDMKAGTAASVIAFAALFPYREHLRGSIGLAAVSDEETGGAFGTRWLLDHDVEGRRKLAPGEKSPWAGDVMIDGEPGGLETIRFAEKGTLRLTFTVDVGPGAHGAFTHLSKSATRIAAGLIGELAVVEDIVPNLDPDLKAYLEREDVRAAIDKCMGKGAADNAMKCTLNIGTIHGGLKVNMIPGTCVFEADIRMPLGLKAEEVMEVIDKVLETYPDAKVEIQQAASNPAAGCAHDHPMVDILARQAERITGRRPVAIPSLGATDCKFYRYKNFPAYVFGVSPENMGAKNESVSMEEFLAVVKTHALAAWEYLGGEM</sequence>
<dbReference type="PANTHER" id="PTHR43808:SF32">
    <property type="entry name" value="ARGE_DAPE-RELATED DEACYLASE"/>
    <property type="match status" value="1"/>
</dbReference>
<dbReference type="Gene3D" id="3.40.630.10">
    <property type="entry name" value="Zn peptidases"/>
    <property type="match status" value="2"/>
</dbReference>
<evidence type="ECO:0000256" key="2">
    <source>
        <dbReference type="ARBA" id="ARBA00006247"/>
    </source>
</evidence>
<evidence type="ECO:0000313" key="8">
    <source>
        <dbReference type="Proteomes" id="UP001140453"/>
    </source>
</evidence>
<dbReference type="AlphaFoldDB" id="A0A9W9CXY3"/>
<dbReference type="PANTHER" id="PTHR43808">
    <property type="entry name" value="ACETYLORNITHINE DEACETYLASE"/>
    <property type="match status" value="1"/>
</dbReference>
<dbReference type="PROSITE" id="PS00759">
    <property type="entry name" value="ARGE_DAPE_CPG2_2"/>
    <property type="match status" value="1"/>
</dbReference>
<dbReference type="InterPro" id="IPR011650">
    <property type="entry name" value="Peptidase_M20_dimer"/>
</dbReference>
<organism evidence="7 8">
    <name type="scientific">Gnomoniopsis smithogilvyi</name>
    <dbReference type="NCBI Taxonomy" id="1191159"/>
    <lineage>
        <taxon>Eukaryota</taxon>
        <taxon>Fungi</taxon>
        <taxon>Dikarya</taxon>
        <taxon>Ascomycota</taxon>
        <taxon>Pezizomycotina</taxon>
        <taxon>Sordariomycetes</taxon>
        <taxon>Sordariomycetidae</taxon>
        <taxon>Diaporthales</taxon>
        <taxon>Gnomoniaceae</taxon>
        <taxon>Gnomoniopsis</taxon>
    </lineage>
</organism>
<dbReference type="InterPro" id="IPR001261">
    <property type="entry name" value="ArgE/DapE_CS"/>
</dbReference>
<dbReference type="Proteomes" id="UP001140453">
    <property type="component" value="Unassembled WGS sequence"/>
</dbReference>
<dbReference type="GO" id="GO:0046872">
    <property type="term" value="F:metal ion binding"/>
    <property type="evidence" value="ECO:0007669"/>
    <property type="project" value="UniProtKB-KW"/>
</dbReference>
<dbReference type="SUPFAM" id="SSF55031">
    <property type="entry name" value="Bacterial exopeptidase dimerisation domain"/>
    <property type="match status" value="1"/>
</dbReference>
<comment type="cofactor">
    <cofactor evidence="1">
        <name>Zn(2+)</name>
        <dbReference type="ChEBI" id="CHEBI:29105"/>
    </cofactor>
</comment>
<protein>
    <recommendedName>
        <fullName evidence="6">Peptidase M20 dimerisation domain-containing protein</fullName>
    </recommendedName>
</protein>
<reference evidence="7" key="1">
    <citation type="submission" date="2022-10" db="EMBL/GenBank/DDBJ databases">
        <title>Tapping the CABI collections for fungal endophytes: first genome assemblies for Collariella, Neodidymelliopsis, Ascochyta clinopodiicola, Didymella pomorum, Didymosphaeria variabile, Neocosmospora piperis and Neocucurbitaria cava.</title>
        <authorList>
            <person name="Hill R."/>
        </authorList>
    </citation>
    <scope>NUCLEOTIDE SEQUENCE</scope>
    <source>
        <strain evidence="7">IMI 355082</strain>
    </source>
</reference>
<dbReference type="EMBL" id="JAPEVB010000003">
    <property type="protein sequence ID" value="KAJ4391715.1"/>
    <property type="molecule type" value="Genomic_DNA"/>
</dbReference>
<dbReference type="Gene3D" id="3.30.70.360">
    <property type="match status" value="1"/>
</dbReference>
<dbReference type="OrthoDB" id="10059875at2759"/>
<evidence type="ECO:0000256" key="4">
    <source>
        <dbReference type="ARBA" id="ARBA00022801"/>
    </source>
</evidence>
<comment type="caution">
    <text evidence="7">The sequence shown here is derived from an EMBL/GenBank/DDBJ whole genome shotgun (WGS) entry which is preliminary data.</text>
</comment>
<evidence type="ECO:0000313" key="7">
    <source>
        <dbReference type="EMBL" id="KAJ4391715.1"/>
    </source>
</evidence>
<dbReference type="Pfam" id="PF07687">
    <property type="entry name" value="M20_dimer"/>
    <property type="match status" value="1"/>
</dbReference>
<evidence type="ECO:0000256" key="3">
    <source>
        <dbReference type="ARBA" id="ARBA00022723"/>
    </source>
</evidence>
<evidence type="ECO:0000259" key="6">
    <source>
        <dbReference type="Pfam" id="PF07687"/>
    </source>
</evidence>
<keyword evidence="4" id="KW-0378">Hydrolase</keyword>
<evidence type="ECO:0000256" key="1">
    <source>
        <dbReference type="ARBA" id="ARBA00001947"/>
    </source>
</evidence>
<accession>A0A9W9CXY3</accession>
<keyword evidence="3" id="KW-0479">Metal-binding</keyword>
<dbReference type="InterPro" id="IPR002933">
    <property type="entry name" value="Peptidase_M20"/>
</dbReference>
<dbReference type="GO" id="GO:0016787">
    <property type="term" value="F:hydrolase activity"/>
    <property type="evidence" value="ECO:0007669"/>
    <property type="project" value="UniProtKB-KW"/>
</dbReference>
<evidence type="ECO:0000256" key="5">
    <source>
        <dbReference type="ARBA" id="ARBA00022833"/>
    </source>
</evidence>
<dbReference type="InterPro" id="IPR050072">
    <property type="entry name" value="Peptidase_M20A"/>
</dbReference>
<dbReference type="Pfam" id="PF01546">
    <property type="entry name" value="Peptidase_M20"/>
    <property type="match status" value="1"/>
</dbReference>
<comment type="similarity">
    <text evidence="2">Belongs to the peptidase M20A family.</text>
</comment>
<keyword evidence="5" id="KW-0862">Zinc</keyword>
<gene>
    <name evidence="7" type="ORF">N0V93_005335</name>
</gene>
<dbReference type="InterPro" id="IPR036264">
    <property type="entry name" value="Bact_exopeptidase_dim_dom"/>
</dbReference>
<proteinExistence type="inferred from homology"/>
<dbReference type="SUPFAM" id="SSF53187">
    <property type="entry name" value="Zn-dependent exopeptidases"/>
    <property type="match status" value="1"/>
</dbReference>